<keyword evidence="1" id="KW-0472">Membrane</keyword>
<feature type="transmembrane region" description="Helical" evidence="1">
    <location>
        <begin position="368"/>
        <end position="388"/>
    </location>
</feature>
<feature type="transmembrane region" description="Helical" evidence="1">
    <location>
        <begin position="287"/>
        <end position="310"/>
    </location>
</feature>
<feature type="transmembrane region" description="Helical" evidence="1">
    <location>
        <begin position="55"/>
        <end position="77"/>
    </location>
</feature>
<keyword evidence="1" id="KW-0812">Transmembrane</keyword>
<feature type="transmembrane region" description="Helical" evidence="1">
    <location>
        <begin position="482"/>
        <end position="500"/>
    </location>
</feature>
<dbReference type="Proteomes" id="UP001500840">
    <property type="component" value="Unassembled WGS sequence"/>
</dbReference>
<dbReference type="EMBL" id="BAABGA010000107">
    <property type="protein sequence ID" value="GAA4469379.1"/>
    <property type="molecule type" value="Genomic_DNA"/>
</dbReference>
<accession>A0ABP8NLP4</accession>
<comment type="caution">
    <text evidence="2">The sequence shown here is derived from an EMBL/GenBank/DDBJ whole genome shotgun (WGS) entry which is preliminary data.</text>
</comment>
<feature type="transmembrane region" description="Helical" evidence="1">
    <location>
        <begin position="424"/>
        <end position="444"/>
    </location>
</feature>
<keyword evidence="1" id="KW-1133">Transmembrane helix</keyword>
<feature type="transmembrane region" description="Helical" evidence="1">
    <location>
        <begin position="316"/>
        <end position="339"/>
    </location>
</feature>
<feature type="transmembrane region" description="Helical" evidence="1">
    <location>
        <begin position="172"/>
        <end position="192"/>
    </location>
</feature>
<feature type="transmembrane region" description="Helical" evidence="1">
    <location>
        <begin position="24"/>
        <end position="43"/>
    </location>
</feature>
<evidence type="ECO:0000256" key="1">
    <source>
        <dbReference type="SAM" id="Phobius"/>
    </source>
</evidence>
<sequence length="803" mass="90558">MNANLMNLNRDMIRGLYWKETRQLLPLVFILVAVGVFLMMVWGTTQDARNPMADYARSLPLVLPALFAAGAGALLVGQEKEQRTLWWLVSMPVVPKQLIGIKFTVGLIGLAVMWVICWILFWIVQSIDGGPSRSLIPYLTFPTVADYVFLHLHSLFLLACGFYTAWRMKSTFASLLAIVPLASVPFVLQSLGYGFRSKWVGQRMIDPQSANAVTIGTTSVAILIITWMAYRAAQRALSPREPILVESFPKTISRVTSSPKAKTNAVRTPYRLVFSSLVWQSVYHNRIALLAIVLLMMAGTVAGVFAIVAWSDISWIQPFLGLVAFAGLVGVSWLGVFAFTGDGSAARMRFLSDRGVSPTVAWLGRHSIGVWIVSLILLFYTVLSYSVINRWHQHVGPLPSTAMIFLLTFVIYGVSQWISQLTRLLAVSAVLSPVVSIAAAYWLIYCAILYDAPLWMILLCGSFPYFASWLQMRRFMDEIRGPLMWTTVVLAVVLFVWLPMVPMQIEIARFPKMSAERRANLLAQAKAVGRVYGYSDPIVLHPFPGESFQSDFSQKETDRLRIFEQRSFSPSDVFRIPEVLPGHDGAASIDQHTLYKTLALATYAKLEFDSSEKSTEAIEQIGDWFRVLTTIVERLRNSERLQDQDFADRIEIWLRDAIHSDSIQQIGERDFIETTRSLLSDRKARYESRRRAVLRSWATRESASAFNGLGGYSVSFWAEDMPPVKRAAVYKHFVDAVADVTLRMLEAGEGGESTEPMRRELHGLLIGKNVRFEDGPYSDRIRNHPINQQIYPASQWYAAWEVE</sequence>
<evidence type="ECO:0000313" key="2">
    <source>
        <dbReference type="EMBL" id="GAA4469379.1"/>
    </source>
</evidence>
<feature type="transmembrane region" description="Helical" evidence="1">
    <location>
        <begin position="450"/>
        <end position="470"/>
    </location>
</feature>
<organism evidence="2 3">
    <name type="scientific">Novipirellula rosea</name>
    <dbReference type="NCBI Taxonomy" id="1031540"/>
    <lineage>
        <taxon>Bacteria</taxon>
        <taxon>Pseudomonadati</taxon>
        <taxon>Planctomycetota</taxon>
        <taxon>Planctomycetia</taxon>
        <taxon>Pirellulales</taxon>
        <taxon>Pirellulaceae</taxon>
        <taxon>Novipirellula</taxon>
    </lineage>
</organism>
<feature type="transmembrane region" description="Helical" evidence="1">
    <location>
        <begin position="144"/>
        <end position="165"/>
    </location>
</feature>
<feature type="transmembrane region" description="Helical" evidence="1">
    <location>
        <begin position="212"/>
        <end position="230"/>
    </location>
</feature>
<evidence type="ECO:0000313" key="3">
    <source>
        <dbReference type="Proteomes" id="UP001500840"/>
    </source>
</evidence>
<gene>
    <name evidence="2" type="ORF">GCM10023156_61310</name>
</gene>
<keyword evidence="3" id="KW-1185">Reference proteome</keyword>
<protein>
    <submittedName>
        <fullName evidence="2">ABC transporter permease</fullName>
    </submittedName>
</protein>
<reference evidence="3" key="1">
    <citation type="journal article" date="2019" name="Int. J. Syst. Evol. Microbiol.">
        <title>The Global Catalogue of Microorganisms (GCM) 10K type strain sequencing project: providing services to taxonomists for standard genome sequencing and annotation.</title>
        <authorList>
            <consortium name="The Broad Institute Genomics Platform"/>
            <consortium name="The Broad Institute Genome Sequencing Center for Infectious Disease"/>
            <person name="Wu L."/>
            <person name="Ma J."/>
        </authorList>
    </citation>
    <scope>NUCLEOTIDE SEQUENCE [LARGE SCALE GENOMIC DNA]</scope>
    <source>
        <strain evidence="3">JCM 17759</strain>
    </source>
</reference>
<proteinExistence type="predicted"/>
<name>A0ABP8NLP4_9BACT</name>
<feature type="transmembrane region" description="Helical" evidence="1">
    <location>
        <begin position="394"/>
        <end position="412"/>
    </location>
</feature>
<feature type="transmembrane region" description="Helical" evidence="1">
    <location>
        <begin position="98"/>
        <end position="124"/>
    </location>
</feature>